<comment type="caution">
    <text evidence="10">The sequence shown here is derived from an EMBL/GenBank/DDBJ whole genome shotgun (WGS) entry which is preliminary data.</text>
</comment>
<dbReference type="EMBL" id="JANAWD010000300">
    <property type="protein sequence ID" value="KAJ3481855.1"/>
    <property type="molecule type" value="Genomic_DNA"/>
</dbReference>
<dbReference type="GO" id="GO:0031965">
    <property type="term" value="C:nuclear membrane"/>
    <property type="evidence" value="ECO:0007669"/>
    <property type="project" value="UniProtKB-UniRule"/>
</dbReference>
<accession>A0AAD5UZK9</accession>
<comment type="subunit">
    <text evidence="9">Component of the nuclear pore complex (NPC).</text>
</comment>
<protein>
    <recommendedName>
        <fullName evidence="9">Nuclear pore complex protein Nup85</fullName>
    </recommendedName>
</protein>
<dbReference type="Pfam" id="PF07575">
    <property type="entry name" value="Nucleopor_Nup85"/>
    <property type="match status" value="1"/>
</dbReference>
<name>A0AAD5UZK9_9APHY</name>
<comment type="subcellular location">
    <subcellularLocation>
        <location evidence="1 9">Nucleus</location>
        <location evidence="1 9">Nuclear pore complex</location>
    </subcellularLocation>
</comment>
<keyword evidence="9" id="KW-0472">Membrane</keyword>
<evidence type="ECO:0000256" key="4">
    <source>
        <dbReference type="ARBA" id="ARBA00022816"/>
    </source>
</evidence>
<keyword evidence="8 9" id="KW-0539">Nucleus</keyword>
<keyword evidence="6 9" id="KW-0811">Translocation</keyword>
<comment type="similarity">
    <text evidence="2 9">Belongs to the nucleoporin Nup85 family.</text>
</comment>
<dbReference type="GO" id="GO:0006606">
    <property type="term" value="P:protein import into nucleus"/>
    <property type="evidence" value="ECO:0007669"/>
    <property type="project" value="TreeGrafter"/>
</dbReference>
<keyword evidence="3 9" id="KW-0813">Transport</keyword>
<reference evidence="10" key="1">
    <citation type="submission" date="2022-07" db="EMBL/GenBank/DDBJ databases">
        <title>Genome Sequence of Physisporinus lineatus.</title>
        <authorList>
            <person name="Buettner E."/>
        </authorList>
    </citation>
    <scope>NUCLEOTIDE SEQUENCE</scope>
    <source>
        <strain evidence="10">VT162</strain>
    </source>
</reference>
<evidence type="ECO:0000313" key="11">
    <source>
        <dbReference type="Proteomes" id="UP001212997"/>
    </source>
</evidence>
<evidence type="ECO:0000256" key="3">
    <source>
        <dbReference type="ARBA" id="ARBA00022448"/>
    </source>
</evidence>
<evidence type="ECO:0000256" key="2">
    <source>
        <dbReference type="ARBA" id="ARBA00005573"/>
    </source>
</evidence>
<proteinExistence type="inferred from homology"/>
<keyword evidence="4 9" id="KW-0509">mRNA transport</keyword>
<keyword evidence="11" id="KW-1185">Reference proteome</keyword>
<evidence type="ECO:0000256" key="5">
    <source>
        <dbReference type="ARBA" id="ARBA00022927"/>
    </source>
</evidence>
<dbReference type="Proteomes" id="UP001212997">
    <property type="component" value="Unassembled WGS sequence"/>
</dbReference>
<dbReference type="GO" id="GO:0031080">
    <property type="term" value="C:nuclear pore outer ring"/>
    <property type="evidence" value="ECO:0007669"/>
    <property type="project" value="TreeGrafter"/>
</dbReference>
<dbReference type="PANTHER" id="PTHR13373">
    <property type="entry name" value="FROUNT PROTEIN-RELATED"/>
    <property type="match status" value="1"/>
</dbReference>
<gene>
    <name evidence="10" type="ORF">NLI96_g7379</name>
</gene>
<comment type="function">
    <text evidence="9">Functions as a component of the nuclear pore complex (NPC).</text>
</comment>
<evidence type="ECO:0000256" key="6">
    <source>
        <dbReference type="ARBA" id="ARBA00023010"/>
    </source>
</evidence>
<dbReference type="AlphaFoldDB" id="A0AAD5UZK9"/>
<evidence type="ECO:0000256" key="7">
    <source>
        <dbReference type="ARBA" id="ARBA00023132"/>
    </source>
</evidence>
<keyword evidence="5 9" id="KW-0653">Protein transport</keyword>
<evidence type="ECO:0000313" key="10">
    <source>
        <dbReference type="EMBL" id="KAJ3481855.1"/>
    </source>
</evidence>
<sequence length="504" mass="57231">MRGLSKASGFFLDALSKHPSPHLQKVSQQLLPLVTHHPRFTQFSFERDFAIASRRWKDKVKALRVELDRIPVDVREDEFDNWWDRVSDIVGILEGREAVIKRLCYNLGADWKEVCVVWGVYIDPRIRREDLPEIVQNILDDMPSDITDLEDAVYSALLLGRPTQALADAGRLDIWLATHIADFLDALDLIEREPDDSDLSLREQYTISYSEYLHSDPGLWRTTVDYLYSCGDIGKEMADQVLMRVPLRLQSSQKTGTAVDSANQRSGDLRGVLKEVNKTCHDYKREEVRRMVCRIASQTFLREKDYAVAVSYCMSAEDWPGLGRVVDRILDDYIAQGPLPFSRRVADIAPSLHNLKAGSVQNQNGVFIYRLIFAVRFAEFHQHSTRGEFHEAASDIVEIFQQDIAPKLWWAVVLLDTVELLQKDDLLFTTAEASLLLQKLEEITVGTMQGAGSDYLPILIRMLKNGDEAKALQRLQIVRLALARYYAKCGVIGVGGKFNVGATD</sequence>
<dbReference type="GO" id="GO:0006406">
    <property type="term" value="P:mRNA export from nucleus"/>
    <property type="evidence" value="ECO:0007669"/>
    <property type="project" value="TreeGrafter"/>
</dbReference>
<dbReference type="GO" id="GO:0045893">
    <property type="term" value="P:positive regulation of DNA-templated transcription"/>
    <property type="evidence" value="ECO:0007669"/>
    <property type="project" value="TreeGrafter"/>
</dbReference>
<keyword evidence="7 9" id="KW-0906">Nuclear pore complex</keyword>
<evidence type="ECO:0000256" key="1">
    <source>
        <dbReference type="ARBA" id="ARBA00004567"/>
    </source>
</evidence>
<dbReference type="PANTHER" id="PTHR13373:SF21">
    <property type="entry name" value="NUCLEAR PORE COMPLEX PROTEIN NUP85"/>
    <property type="match status" value="1"/>
</dbReference>
<organism evidence="10 11">
    <name type="scientific">Meripilus lineatus</name>
    <dbReference type="NCBI Taxonomy" id="2056292"/>
    <lineage>
        <taxon>Eukaryota</taxon>
        <taxon>Fungi</taxon>
        <taxon>Dikarya</taxon>
        <taxon>Basidiomycota</taxon>
        <taxon>Agaricomycotina</taxon>
        <taxon>Agaricomycetes</taxon>
        <taxon>Polyporales</taxon>
        <taxon>Meripilaceae</taxon>
        <taxon>Meripilus</taxon>
    </lineage>
</organism>
<dbReference type="GO" id="GO:0017056">
    <property type="term" value="F:structural constituent of nuclear pore"/>
    <property type="evidence" value="ECO:0007669"/>
    <property type="project" value="TreeGrafter"/>
</dbReference>
<dbReference type="InterPro" id="IPR011502">
    <property type="entry name" value="Nucleoporin_Nup85"/>
</dbReference>
<evidence type="ECO:0000256" key="8">
    <source>
        <dbReference type="ARBA" id="ARBA00023242"/>
    </source>
</evidence>
<evidence type="ECO:0000256" key="9">
    <source>
        <dbReference type="RuleBase" id="RU365073"/>
    </source>
</evidence>